<gene>
    <name evidence="2" type="ORF">AYI69_g3166</name>
</gene>
<reference evidence="3" key="1">
    <citation type="submission" date="2017-01" db="EMBL/GenBank/DDBJ databases">
        <authorList>
            <person name="Wang Y."/>
            <person name="White M."/>
            <person name="Kvist S."/>
            <person name="Moncalvo J.-M."/>
        </authorList>
    </citation>
    <scope>NUCLEOTIDE SEQUENCE [LARGE SCALE GENOMIC DNA]</scope>
    <source>
        <strain evidence="3">ID-206-W2</strain>
    </source>
</reference>
<sequence>MEQAVPSANEQIWNRIVSNRILLRVSNSSDDDNSDRGSYRGSDRSSDRGGGRDEPAPVSLAPRDGATGHSAPGTAGAYPGGISAGVAENWEESRANNASSVRSQAIYGSLVMSSKHSTKSVAVPW</sequence>
<dbReference type="OrthoDB" id="10550795at2759"/>
<accession>A0A1R1YKE7</accession>
<feature type="region of interest" description="Disordered" evidence="1">
    <location>
        <begin position="24"/>
        <end position="83"/>
    </location>
</feature>
<name>A0A1R1YKE7_9FUNG</name>
<proteinExistence type="predicted"/>
<evidence type="ECO:0000313" key="2">
    <source>
        <dbReference type="EMBL" id="OMJ27399.1"/>
    </source>
</evidence>
<evidence type="ECO:0000256" key="1">
    <source>
        <dbReference type="SAM" id="MobiDB-lite"/>
    </source>
</evidence>
<dbReference type="Proteomes" id="UP000187429">
    <property type="component" value="Unassembled WGS sequence"/>
</dbReference>
<keyword evidence="3" id="KW-1185">Reference proteome</keyword>
<comment type="caution">
    <text evidence="2">The sequence shown here is derived from an EMBL/GenBank/DDBJ whole genome shotgun (WGS) entry which is preliminary data.</text>
</comment>
<organism evidence="2 3">
    <name type="scientific">Smittium culicis</name>
    <dbReference type="NCBI Taxonomy" id="133412"/>
    <lineage>
        <taxon>Eukaryota</taxon>
        <taxon>Fungi</taxon>
        <taxon>Fungi incertae sedis</taxon>
        <taxon>Zoopagomycota</taxon>
        <taxon>Kickxellomycotina</taxon>
        <taxon>Harpellomycetes</taxon>
        <taxon>Harpellales</taxon>
        <taxon>Legeriomycetaceae</taxon>
        <taxon>Smittium</taxon>
    </lineage>
</organism>
<dbReference type="AlphaFoldDB" id="A0A1R1YKE7"/>
<feature type="compositionally biased region" description="Basic and acidic residues" evidence="1">
    <location>
        <begin position="34"/>
        <end position="55"/>
    </location>
</feature>
<dbReference type="EMBL" id="LSSM01001033">
    <property type="protein sequence ID" value="OMJ27399.1"/>
    <property type="molecule type" value="Genomic_DNA"/>
</dbReference>
<protein>
    <submittedName>
        <fullName evidence="2">Uncharacterized protein</fullName>
    </submittedName>
</protein>
<evidence type="ECO:0000313" key="3">
    <source>
        <dbReference type="Proteomes" id="UP000187429"/>
    </source>
</evidence>